<reference evidence="3" key="1">
    <citation type="journal article" date="2019" name="Int. J. Syst. Evol. Microbiol.">
        <title>The Global Catalogue of Microorganisms (GCM) 10K type strain sequencing project: providing services to taxonomists for standard genome sequencing and annotation.</title>
        <authorList>
            <consortium name="The Broad Institute Genomics Platform"/>
            <consortium name="The Broad Institute Genome Sequencing Center for Infectious Disease"/>
            <person name="Wu L."/>
            <person name="Ma J."/>
        </authorList>
    </citation>
    <scope>NUCLEOTIDE SEQUENCE [LARGE SCALE GENOMIC DNA]</scope>
    <source>
        <strain evidence="3">LMG 29247</strain>
    </source>
</reference>
<comment type="caution">
    <text evidence="2">The sequence shown here is derived from an EMBL/GenBank/DDBJ whole genome shotgun (WGS) entry which is preliminary data.</text>
</comment>
<evidence type="ECO:0000259" key="1">
    <source>
        <dbReference type="Pfam" id="PF01323"/>
    </source>
</evidence>
<dbReference type="InterPro" id="IPR001853">
    <property type="entry name" value="DSBA-like_thioredoxin_dom"/>
</dbReference>
<dbReference type="Gene3D" id="3.40.30.10">
    <property type="entry name" value="Glutaredoxin"/>
    <property type="match status" value="1"/>
</dbReference>
<dbReference type="EMBL" id="JBHUEJ010000010">
    <property type="protein sequence ID" value="MFD1709797.1"/>
    <property type="molecule type" value="Genomic_DNA"/>
</dbReference>
<evidence type="ECO:0000313" key="2">
    <source>
        <dbReference type="EMBL" id="MFD1709797.1"/>
    </source>
</evidence>
<protein>
    <submittedName>
        <fullName evidence="2">DsbA family protein</fullName>
    </submittedName>
</protein>
<dbReference type="SUPFAM" id="SSF52833">
    <property type="entry name" value="Thioredoxin-like"/>
    <property type="match status" value="1"/>
</dbReference>
<dbReference type="InterPro" id="IPR036249">
    <property type="entry name" value="Thioredoxin-like_sf"/>
</dbReference>
<organism evidence="2 3">
    <name type="scientific">Ottowia flava</name>
    <dbReference type="NCBI Taxonomy" id="2675430"/>
    <lineage>
        <taxon>Bacteria</taxon>
        <taxon>Pseudomonadati</taxon>
        <taxon>Pseudomonadota</taxon>
        <taxon>Betaproteobacteria</taxon>
        <taxon>Burkholderiales</taxon>
        <taxon>Comamonadaceae</taxon>
        <taxon>Ottowia</taxon>
    </lineage>
</organism>
<dbReference type="PANTHER" id="PTHR35891">
    <property type="entry name" value="THIOL:DISULFIDE INTERCHANGE PROTEIN DSBA"/>
    <property type="match status" value="1"/>
</dbReference>
<feature type="domain" description="DSBA-like thioredoxin" evidence="1">
    <location>
        <begin position="83"/>
        <end position="201"/>
    </location>
</feature>
<sequence>MNPLQSRRTLLAAVAAMGTFPHALVRAQTPVPNAGADQGGQGPRTAVPTIKPFIEIGRFEEDKDRLFMFMQYTCPFCASLHGPIVTWAQTLPSPMKLVTIPLGEDNDATRASIFAHYAVREIAPKQLEAYSQSAYQVGQSANPTAAGYLSILPKLGLKREAVVSAINSPRTRDRVMRGLRLASRYRVTVTPTFGVAGRWTTNPGFTSGKSQDLVALLNVLVTTAIQGGDLTI</sequence>
<dbReference type="RefSeq" id="WP_147914634.1">
    <property type="nucleotide sequence ID" value="NZ_JBHUEJ010000010.1"/>
</dbReference>
<gene>
    <name evidence="2" type="ORF">ACFSF0_04210</name>
</gene>
<proteinExistence type="predicted"/>
<dbReference type="PANTHER" id="PTHR35891:SF3">
    <property type="entry name" value="THIOL:DISULFIDE INTERCHANGE PROTEIN DSBL"/>
    <property type="match status" value="1"/>
</dbReference>
<name>A0ABW4KRS3_9BURK</name>
<dbReference type="InterPro" id="IPR050824">
    <property type="entry name" value="Thiol_disulfide_DsbA"/>
</dbReference>
<evidence type="ECO:0000313" key="3">
    <source>
        <dbReference type="Proteomes" id="UP001597304"/>
    </source>
</evidence>
<keyword evidence="3" id="KW-1185">Reference proteome</keyword>
<dbReference type="Pfam" id="PF01323">
    <property type="entry name" value="DSBA"/>
    <property type="match status" value="1"/>
</dbReference>
<dbReference type="Proteomes" id="UP001597304">
    <property type="component" value="Unassembled WGS sequence"/>
</dbReference>
<accession>A0ABW4KRS3</accession>